<dbReference type="Proteomes" id="UP000289738">
    <property type="component" value="Chromosome B10"/>
</dbReference>
<protein>
    <submittedName>
        <fullName evidence="1">Uncharacterized protein</fullName>
    </submittedName>
</protein>
<sequence length="86" mass="10111">MRIDSKTKVNVRWFLKRPVQAFHPDCGSPFPLLDFIHFLALYWQSHRKASTQSDANTYPLQLANHGWSSSELYRGKNMNLTEEEEE</sequence>
<dbReference type="EMBL" id="SDMP01000020">
    <property type="protein sequence ID" value="RYQ82576.1"/>
    <property type="molecule type" value="Genomic_DNA"/>
</dbReference>
<comment type="caution">
    <text evidence="1">The sequence shown here is derived from an EMBL/GenBank/DDBJ whole genome shotgun (WGS) entry which is preliminary data.</text>
</comment>
<evidence type="ECO:0000313" key="1">
    <source>
        <dbReference type="EMBL" id="RYQ82576.1"/>
    </source>
</evidence>
<gene>
    <name evidence="1" type="ORF">Ahy_B10g101160</name>
</gene>
<name>A0A444WYP9_ARAHY</name>
<organism evidence="1 2">
    <name type="scientific">Arachis hypogaea</name>
    <name type="common">Peanut</name>
    <dbReference type="NCBI Taxonomy" id="3818"/>
    <lineage>
        <taxon>Eukaryota</taxon>
        <taxon>Viridiplantae</taxon>
        <taxon>Streptophyta</taxon>
        <taxon>Embryophyta</taxon>
        <taxon>Tracheophyta</taxon>
        <taxon>Spermatophyta</taxon>
        <taxon>Magnoliopsida</taxon>
        <taxon>eudicotyledons</taxon>
        <taxon>Gunneridae</taxon>
        <taxon>Pentapetalae</taxon>
        <taxon>rosids</taxon>
        <taxon>fabids</taxon>
        <taxon>Fabales</taxon>
        <taxon>Fabaceae</taxon>
        <taxon>Papilionoideae</taxon>
        <taxon>50 kb inversion clade</taxon>
        <taxon>dalbergioids sensu lato</taxon>
        <taxon>Dalbergieae</taxon>
        <taxon>Pterocarpus clade</taxon>
        <taxon>Arachis</taxon>
    </lineage>
</organism>
<accession>A0A444WYP9</accession>
<proteinExistence type="predicted"/>
<keyword evidence="2" id="KW-1185">Reference proteome</keyword>
<dbReference type="AlphaFoldDB" id="A0A444WYP9"/>
<evidence type="ECO:0000313" key="2">
    <source>
        <dbReference type="Proteomes" id="UP000289738"/>
    </source>
</evidence>
<reference evidence="1 2" key="1">
    <citation type="submission" date="2019-01" db="EMBL/GenBank/DDBJ databases">
        <title>Sequencing of cultivated peanut Arachis hypogaea provides insights into genome evolution and oil improvement.</title>
        <authorList>
            <person name="Chen X."/>
        </authorList>
    </citation>
    <scope>NUCLEOTIDE SEQUENCE [LARGE SCALE GENOMIC DNA]</scope>
    <source>
        <strain evidence="2">cv. Fuhuasheng</strain>
        <tissue evidence="1">Leaves</tissue>
    </source>
</reference>